<accession>A0A5C3QJT1</accession>
<dbReference type="InterPro" id="IPR000073">
    <property type="entry name" value="AB_hydrolase_1"/>
</dbReference>
<keyword evidence="3" id="KW-0442">Lipid degradation</keyword>
<evidence type="ECO:0000256" key="2">
    <source>
        <dbReference type="ARBA" id="ARBA00022801"/>
    </source>
</evidence>
<dbReference type="STRING" id="1884261.A0A5C3QJT1"/>
<keyword evidence="2 6" id="KW-0378">Hydrolase</keyword>
<dbReference type="Pfam" id="PF12697">
    <property type="entry name" value="Abhydrolase_6"/>
    <property type="match status" value="1"/>
</dbReference>
<evidence type="ECO:0000259" key="5">
    <source>
        <dbReference type="Pfam" id="PF12697"/>
    </source>
</evidence>
<evidence type="ECO:0000256" key="1">
    <source>
        <dbReference type="ARBA" id="ARBA00013201"/>
    </source>
</evidence>
<keyword evidence="7" id="KW-1185">Reference proteome</keyword>
<dbReference type="EC" id="3.1.1.47" evidence="1"/>
<dbReference type="PANTHER" id="PTHR10272:SF14">
    <property type="entry name" value="PAF ACETYLHYDROLASE FAMILY PROTEIN"/>
    <property type="match status" value="1"/>
</dbReference>
<organism evidence="6 7">
    <name type="scientific">Pterulicium gracile</name>
    <dbReference type="NCBI Taxonomy" id="1884261"/>
    <lineage>
        <taxon>Eukaryota</taxon>
        <taxon>Fungi</taxon>
        <taxon>Dikarya</taxon>
        <taxon>Basidiomycota</taxon>
        <taxon>Agaricomycotina</taxon>
        <taxon>Agaricomycetes</taxon>
        <taxon>Agaricomycetidae</taxon>
        <taxon>Agaricales</taxon>
        <taxon>Pleurotineae</taxon>
        <taxon>Pterulaceae</taxon>
        <taxon>Pterulicium</taxon>
    </lineage>
</organism>
<reference evidence="6 7" key="1">
    <citation type="journal article" date="2019" name="Nat. Ecol. Evol.">
        <title>Megaphylogeny resolves global patterns of mushroom evolution.</title>
        <authorList>
            <person name="Varga T."/>
            <person name="Krizsan K."/>
            <person name="Foldi C."/>
            <person name="Dima B."/>
            <person name="Sanchez-Garcia M."/>
            <person name="Sanchez-Ramirez S."/>
            <person name="Szollosi G.J."/>
            <person name="Szarkandi J.G."/>
            <person name="Papp V."/>
            <person name="Albert L."/>
            <person name="Andreopoulos W."/>
            <person name="Angelini C."/>
            <person name="Antonin V."/>
            <person name="Barry K.W."/>
            <person name="Bougher N.L."/>
            <person name="Buchanan P."/>
            <person name="Buyck B."/>
            <person name="Bense V."/>
            <person name="Catcheside P."/>
            <person name="Chovatia M."/>
            <person name="Cooper J."/>
            <person name="Damon W."/>
            <person name="Desjardin D."/>
            <person name="Finy P."/>
            <person name="Geml J."/>
            <person name="Haridas S."/>
            <person name="Hughes K."/>
            <person name="Justo A."/>
            <person name="Karasinski D."/>
            <person name="Kautmanova I."/>
            <person name="Kiss B."/>
            <person name="Kocsube S."/>
            <person name="Kotiranta H."/>
            <person name="LaButti K.M."/>
            <person name="Lechner B.E."/>
            <person name="Liimatainen K."/>
            <person name="Lipzen A."/>
            <person name="Lukacs Z."/>
            <person name="Mihaltcheva S."/>
            <person name="Morgado L.N."/>
            <person name="Niskanen T."/>
            <person name="Noordeloos M.E."/>
            <person name="Ohm R.A."/>
            <person name="Ortiz-Santana B."/>
            <person name="Ovrebo C."/>
            <person name="Racz N."/>
            <person name="Riley R."/>
            <person name="Savchenko A."/>
            <person name="Shiryaev A."/>
            <person name="Soop K."/>
            <person name="Spirin V."/>
            <person name="Szebenyi C."/>
            <person name="Tomsovsky M."/>
            <person name="Tulloss R.E."/>
            <person name="Uehling J."/>
            <person name="Grigoriev I.V."/>
            <person name="Vagvolgyi C."/>
            <person name="Papp T."/>
            <person name="Martin F.M."/>
            <person name="Miettinen O."/>
            <person name="Hibbett D.S."/>
            <person name="Nagy L.G."/>
        </authorList>
    </citation>
    <scope>NUCLEOTIDE SEQUENCE [LARGE SCALE GENOMIC DNA]</scope>
    <source>
        <strain evidence="6 7">CBS 309.79</strain>
    </source>
</reference>
<dbReference type="GO" id="GO:0016042">
    <property type="term" value="P:lipid catabolic process"/>
    <property type="evidence" value="ECO:0007669"/>
    <property type="project" value="UniProtKB-KW"/>
</dbReference>
<dbReference type="InterPro" id="IPR029058">
    <property type="entry name" value="AB_hydrolase_fold"/>
</dbReference>
<evidence type="ECO:0000256" key="4">
    <source>
        <dbReference type="ARBA" id="ARBA00023098"/>
    </source>
</evidence>
<dbReference type="PANTHER" id="PTHR10272">
    <property type="entry name" value="PLATELET-ACTIVATING FACTOR ACETYLHYDROLASE"/>
    <property type="match status" value="1"/>
</dbReference>
<proteinExistence type="predicted"/>
<evidence type="ECO:0000313" key="6">
    <source>
        <dbReference type="EMBL" id="TFL00499.1"/>
    </source>
</evidence>
<dbReference type="Gene3D" id="3.40.50.1820">
    <property type="entry name" value="alpha/beta hydrolase"/>
    <property type="match status" value="1"/>
</dbReference>
<dbReference type="OrthoDB" id="2861593at2759"/>
<dbReference type="SUPFAM" id="SSF53474">
    <property type="entry name" value="alpha/beta-Hydrolases"/>
    <property type="match status" value="1"/>
</dbReference>
<feature type="domain" description="AB hydrolase-1" evidence="5">
    <location>
        <begin position="118"/>
        <end position="311"/>
    </location>
</feature>
<dbReference type="GO" id="GO:0003847">
    <property type="term" value="F:1-alkyl-2-acetylglycerophosphocholine esterase activity"/>
    <property type="evidence" value="ECO:0007669"/>
    <property type="project" value="UniProtKB-EC"/>
</dbReference>
<name>A0A5C3QJT1_9AGAR</name>
<protein>
    <recommendedName>
        <fullName evidence="1">1-alkyl-2-acetylglycerophosphocholine esterase</fullName>
        <ecNumber evidence="1">3.1.1.47</ecNumber>
    </recommendedName>
</protein>
<evidence type="ECO:0000256" key="3">
    <source>
        <dbReference type="ARBA" id="ARBA00022963"/>
    </source>
</evidence>
<gene>
    <name evidence="6" type="ORF">BDV98DRAFT_569101</name>
</gene>
<sequence>MRLHSIFLLPVSLAAILVPPPSGPFKVAVTTQDLLDHQRPDPWGFDTIPNRRIAVSRFDPYPAKSCSSYKRVPYMTSVVAAEEDRILDPYEWPLGVLGQLELEFCSPKKSKVSKDTPIVLFSGGGNTTRFYYSALASEVASRGYTVITIDHPFETDIVEFADGSIAYGGHYSARTNLTFAETAIAVRAADMSFVLDTVGLKNRKKDKSLAFGHSFGGAATAEAMRLDSRIRGGVNFDGLLFGPVVKSGIGRKARAEQSFVLFGAEGHNSTEDPDWHTFWTALEDQRLWKRELNLKGGAHGAFWDLNLIADVADVRGLFGQYTEEDLLSKLLGKRVYEIVTAYLDDFFQFALGRKDEGLLNGPTAQYPEVEFL</sequence>
<dbReference type="EMBL" id="ML178828">
    <property type="protein sequence ID" value="TFL00499.1"/>
    <property type="molecule type" value="Genomic_DNA"/>
</dbReference>
<dbReference type="Proteomes" id="UP000305067">
    <property type="component" value="Unassembled WGS sequence"/>
</dbReference>
<dbReference type="AlphaFoldDB" id="A0A5C3QJT1"/>
<keyword evidence="4" id="KW-0443">Lipid metabolism</keyword>
<evidence type="ECO:0000313" key="7">
    <source>
        <dbReference type="Proteomes" id="UP000305067"/>
    </source>
</evidence>